<dbReference type="InterPro" id="IPR035967">
    <property type="entry name" value="SWAP/Surp_sf"/>
</dbReference>
<proteinExistence type="predicted"/>
<keyword evidence="4" id="KW-1185">Reference proteome</keyword>
<dbReference type="GO" id="GO:0003723">
    <property type="term" value="F:RNA binding"/>
    <property type="evidence" value="ECO:0007669"/>
    <property type="project" value="InterPro"/>
</dbReference>
<reference evidence="4" key="1">
    <citation type="journal article" date="2015" name="Nat. Plants">
        <title>Genome expansion of Arabis alpina linked with retrotransposition and reduced symmetric DNA methylation.</title>
        <authorList>
            <person name="Willing E.M."/>
            <person name="Rawat V."/>
            <person name="Mandakova T."/>
            <person name="Maumus F."/>
            <person name="James G.V."/>
            <person name="Nordstroem K.J."/>
            <person name="Becker C."/>
            <person name="Warthmann N."/>
            <person name="Chica C."/>
            <person name="Szarzynska B."/>
            <person name="Zytnicki M."/>
            <person name="Albani M.C."/>
            <person name="Kiefer C."/>
            <person name="Bergonzi S."/>
            <person name="Castaings L."/>
            <person name="Mateos J.L."/>
            <person name="Berns M.C."/>
            <person name="Bujdoso N."/>
            <person name="Piofczyk T."/>
            <person name="de Lorenzo L."/>
            <person name="Barrero-Sicilia C."/>
            <person name="Mateos I."/>
            <person name="Piednoel M."/>
            <person name="Hagmann J."/>
            <person name="Chen-Min-Tao R."/>
            <person name="Iglesias-Fernandez R."/>
            <person name="Schuster S.C."/>
            <person name="Alonso-Blanco C."/>
            <person name="Roudier F."/>
            <person name="Carbonero P."/>
            <person name="Paz-Ares J."/>
            <person name="Davis S.J."/>
            <person name="Pecinka A."/>
            <person name="Quesneville H."/>
            <person name="Colot V."/>
            <person name="Lysak M.A."/>
            <person name="Weigel D."/>
            <person name="Coupland G."/>
            <person name="Schneeberger K."/>
        </authorList>
    </citation>
    <scope>NUCLEOTIDE SEQUENCE [LARGE SCALE GENOMIC DNA]</scope>
    <source>
        <strain evidence="4">cv. Pajares</strain>
    </source>
</reference>
<dbReference type="OrthoDB" id="1047741at2759"/>
<dbReference type="InterPro" id="IPR045146">
    <property type="entry name" value="SF3A1"/>
</dbReference>
<evidence type="ECO:0000259" key="2">
    <source>
        <dbReference type="PROSITE" id="PS50128"/>
    </source>
</evidence>
<dbReference type="Proteomes" id="UP000029120">
    <property type="component" value="Unassembled WGS sequence"/>
</dbReference>
<dbReference type="Gramene" id="KFK23878">
    <property type="protein sequence ID" value="KFK23878"/>
    <property type="gene ID" value="AALP_AAs51353U000200"/>
</dbReference>
<evidence type="ECO:0000313" key="4">
    <source>
        <dbReference type="Proteomes" id="UP000029120"/>
    </source>
</evidence>
<dbReference type="InterPro" id="IPR000061">
    <property type="entry name" value="Surp"/>
</dbReference>
<dbReference type="GO" id="GO:0071013">
    <property type="term" value="C:catalytic step 2 spliceosome"/>
    <property type="evidence" value="ECO:0007669"/>
    <property type="project" value="TreeGrafter"/>
</dbReference>
<name>A0A087G1X6_ARAAL</name>
<dbReference type="SUPFAM" id="SSF109905">
    <property type="entry name" value="Surp module (SWAP domain)"/>
    <property type="match status" value="2"/>
</dbReference>
<dbReference type="EMBL" id="KL974282">
    <property type="protein sequence ID" value="KFK23878.1"/>
    <property type="molecule type" value="Genomic_DNA"/>
</dbReference>
<dbReference type="eggNOG" id="KOG0007">
    <property type="taxonomic scope" value="Eukaryota"/>
</dbReference>
<dbReference type="GO" id="GO:0000381">
    <property type="term" value="P:regulation of alternative mRNA splicing, via spliceosome"/>
    <property type="evidence" value="ECO:0007669"/>
    <property type="project" value="TreeGrafter"/>
</dbReference>
<dbReference type="OMA" id="FMEETHS"/>
<evidence type="ECO:0000313" key="3">
    <source>
        <dbReference type="EMBL" id="KFK23878.1"/>
    </source>
</evidence>
<dbReference type="Pfam" id="PF01805">
    <property type="entry name" value="Surp"/>
    <property type="match status" value="1"/>
</dbReference>
<gene>
    <name evidence="3" type="ORF">AALP_AAs51353U000200</name>
</gene>
<feature type="domain" description="SURP motif" evidence="2">
    <location>
        <begin position="148"/>
        <end position="190"/>
    </location>
</feature>
<dbReference type="GO" id="GO:0045292">
    <property type="term" value="P:mRNA cis splicing, via spliceosome"/>
    <property type="evidence" value="ECO:0007669"/>
    <property type="project" value="InterPro"/>
</dbReference>
<dbReference type="AlphaFoldDB" id="A0A087G1X6"/>
<dbReference type="GO" id="GO:0005686">
    <property type="term" value="C:U2 snRNP"/>
    <property type="evidence" value="ECO:0007669"/>
    <property type="project" value="TreeGrafter"/>
</dbReference>
<dbReference type="PANTHER" id="PTHR15316">
    <property type="entry name" value="SPLICEOSOME ASSOCIATED PROTEIN 114/SWAP SPLICING FACTOR-RELATED"/>
    <property type="match status" value="1"/>
</dbReference>
<sequence length="306" mass="34812">MVKVYHNPQFEFMKPTHCSFGFYTDLVVAYSRVLNTSNSALGTTAVEPFLHRLQLEKLDEDVVSAMIDLHAFVGGLDCFTFMELAHHSLVMKPPLRLSMLMNRLTQLQPAQNQDDPGTPEIHHDCVGAALEDPELTFPARITLKELGIMKLTAQFVARYGMHFSWALMVRVVMIPQFEFMEETHSMHFFFTKLVRAYSDVLRPTKILKANDACTASVLEVFFHRLQLAKLKDGAKDGVETALLDLHAFVGGLDSFAHRANHRFSDMLPPPEPISTMRKWLTQPDVLLQHTLGPLLSEYRLQPYVIE</sequence>
<dbReference type="SMART" id="SM00648">
    <property type="entry name" value="SWAP"/>
    <property type="match status" value="2"/>
</dbReference>
<dbReference type="PANTHER" id="PTHR15316:SF1">
    <property type="entry name" value="SPLICING FACTOR 3A SUBUNIT 1"/>
    <property type="match status" value="1"/>
</dbReference>
<dbReference type="PROSITE" id="PS50128">
    <property type="entry name" value="SURP"/>
    <property type="match status" value="1"/>
</dbReference>
<keyword evidence="1" id="KW-0507">mRNA processing</keyword>
<evidence type="ECO:0000256" key="1">
    <source>
        <dbReference type="ARBA" id="ARBA00022664"/>
    </source>
</evidence>
<organism evidence="3 4">
    <name type="scientific">Arabis alpina</name>
    <name type="common">Alpine rock-cress</name>
    <dbReference type="NCBI Taxonomy" id="50452"/>
    <lineage>
        <taxon>Eukaryota</taxon>
        <taxon>Viridiplantae</taxon>
        <taxon>Streptophyta</taxon>
        <taxon>Embryophyta</taxon>
        <taxon>Tracheophyta</taxon>
        <taxon>Spermatophyta</taxon>
        <taxon>Magnoliopsida</taxon>
        <taxon>eudicotyledons</taxon>
        <taxon>Gunneridae</taxon>
        <taxon>Pentapetalae</taxon>
        <taxon>rosids</taxon>
        <taxon>malvids</taxon>
        <taxon>Brassicales</taxon>
        <taxon>Brassicaceae</taxon>
        <taxon>Arabideae</taxon>
        <taxon>Arabis</taxon>
    </lineage>
</organism>
<accession>A0A087G1X6</accession>
<dbReference type="Gene3D" id="1.10.10.790">
    <property type="entry name" value="Surp module"/>
    <property type="match status" value="2"/>
</dbReference>
<feature type="non-terminal residue" evidence="3">
    <location>
        <position position="306"/>
    </location>
</feature>
<dbReference type="GO" id="GO:0071004">
    <property type="term" value="C:U2-type prespliceosome"/>
    <property type="evidence" value="ECO:0007669"/>
    <property type="project" value="TreeGrafter"/>
</dbReference>
<protein>
    <recommendedName>
        <fullName evidence="2">SURP motif domain-containing protein</fullName>
    </recommendedName>
</protein>